<comment type="caution">
    <text evidence="4">The sequence shown here is derived from an EMBL/GenBank/DDBJ whole genome shotgun (WGS) entry which is preliminary data.</text>
</comment>
<dbReference type="AlphaFoldDB" id="A4ACV2"/>
<reference evidence="4 5" key="2">
    <citation type="journal article" date="2009" name="PLoS ONE">
        <title>The photosynthetic apparatus and its regulation in the aerobic gammaproteobacterium Congregibacter litoralis gen. nov., sp. nov.</title>
        <authorList>
            <person name="Spring S."/>
            <person name="Lunsdorf H."/>
            <person name="Fuchs B.M."/>
            <person name="Tindall B.J."/>
        </authorList>
    </citation>
    <scope>NUCLEOTIDE SEQUENCE [LARGE SCALE GENOMIC DNA]</scope>
    <source>
        <strain evidence="4">KT71</strain>
    </source>
</reference>
<dbReference type="OrthoDB" id="9771580at2"/>
<accession>A4ACV2</accession>
<evidence type="ECO:0000313" key="4">
    <source>
        <dbReference type="EMBL" id="EAQ96143.1"/>
    </source>
</evidence>
<feature type="domain" description="Terminase large subunit gp17-like C-terminal" evidence="3">
    <location>
        <begin position="312"/>
        <end position="452"/>
    </location>
</feature>
<proteinExistence type="predicted"/>
<dbReference type="Gene3D" id="3.30.420.240">
    <property type="match status" value="1"/>
</dbReference>
<dbReference type="NCBIfam" id="TIGR01630">
    <property type="entry name" value="psiM2_ORF9"/>
    <property type="match status" value="1"/>
</dbReference>
<evidence type="ECO:0000256" key="1">
    <source>
        <dbReference type="ARBA" id="ARBA00022612"/>
    </source>
</evidence>
<dbReference type="InterPro" id="IPR027417">
    <property type="entry name" value="P-loop_NTPase"/>
</dbReference>
<dbReference type="InterPro" id="IPR006517">
    <property type="entry name" value="Phage_terminase_lsu-like_C"/>
</dbReference>
<sequence length="514" mass="57129">MGHQSEINAILRTNFDLFFQRGFAELHPGDKYQDNWHMQAITHALNGVVQGKTNRLIITLPPRYGKSLAASIALPAYVLGRDPTKRIITASYGQVLAEKLAMDCKRVMEAPFYRKAFPETKIGNGKNAMSNFSTTAGGSRYATSEGGSVTGMGADLIIVDDLMKASEIPTATTLDNAIEYLRSTLFSRLNDKVNGQIVIVMQRLHEDDPVGQLTRLEGWDVLNLPAIAEHDEDVEIGPGRFYHRRKGEALHEAREPLKTLLQIKEEIGPRNFGAQYQQQPVPAGGGIVEWDWFRPYEELPNNGKGGFIVQSWDTAMVISDSSSYTVCTTWFCDALGNYYLIHVWRHRRSSSDLPAIVHRHAIEHEADLVIIEMNNGSRALIETLFIHTKLTVTTGEPRGSKAERMEAESPVVAAGRVFVPISAPWLEAFRAEIVKFPEARHDDQVDSLSQFLYWARKHGPDYPGGKPGLGRPDGPVGEPPQKVGNASSGSRFIGCGTRHRSISLRGIDIDNFRL</sequence>
<dbReference type="Pfam" id="PF03237">
    <property type="entry name" value="Terminase_6N"/>
    <property type="match status" value="1"/>
</dbReference>
<evidence type="ECO:0000259" key="3">
    <source>
        <dbReference type="Pfam" id="PF17289"/>
    </source>
</evidence>
<dbReference type="EMBL" id="AAOA02000005">
    <property type="protein sequence ID" value="EAQ96143.1"/>
    <property type="molecule type" value="Genomic_DNA"/>
</dbReference>
<dbReference type="eggNOG" id="COG5362">
    <property type="taxonomic scope" value="Bacteria"/>
</dbReference>
<dbReference type="eggNOG" id="COG5410">
    <property type="taxonomic scope" value="Bacteria"/>
</dbReference>
<dbReference type="Pfam" id="PF17289">
    <property type="entry name" value="Terminase_6C"/>
    <property type="match status" value="1"/>
</dbReference>
<evidence type="ECO:0000313" key="5">
    <source>
        <dbReference type="Proteomes" id="UP000019205"/>
    </source>
</evidence>
<dbReference type="Proteomes" id="UP000019205">
    <property type="component" value="Chromosome"/>
</dbReference>
<dbReference type="RefSeq" id="WP_008296200.1">
    <property type="nucleotide sequence ID" value="NZ_CM002299.1"/>
</dbReference>
<keyword evidence="5" id="KW-1185">Reference proteome</keyword>
<gene>
    <name evidence="4" type="ORF">KT71_18796</name>
</gene>
<dbReference type="STRING" id="314285.KT71_18796"/>
<organism evidence="4 5">
    <name type="scientific">Congregibacter litoralis KT71</name>
    <dbReference type="NCBI Taxonomy" id="314285"/>
    <lineage>
        <taxon>Bacteria</taxon>
        <taxon>Pseudomonadati</taxon>
        <taxon>Pseudomonadota</taxon>
        <taxon>Gammaproteobacteria</taxon>
        <taxon>Cellvibrionales</taxon>
        <taxon>Halieaceae</taxon>
        <taxon>Congregibacter</taxon>
    </lineage>
</organism>
<protein>
    <submittedName>
        <fullName evidence="4">Phage uncharacterized protein (Putative large terminase), C-terminal domain protein</fullName>
    </submittedName>
</protein>
<keyword evidence="1" id="KW-1188">Viral release from host cell</keyword>
<dbReference type="Gene3D" id="3.40.50.300">
    <property type="entry name" value="P-loop containing nucleotide triphosphate hydrolases"/>
    <property type="match status" value="1"/>
</dbReference>
<evidence type="ECO:0000256" key="2">
    <source>
        <dbReference type="SAM" id="MobiDB-lite"/>
    </source>
</evidence>
<dbReference type="InterPro" id="IPR035421">
    <property type="entry name" value="Terminase_6C"/>
</dbReference>
<feature type="region of interest" description="Disordered" evidence="2">
    <location>
        <begin position="463"/>
        <end position="490"/>
    </location>
</feature>
<name>A4ACV2_9GAMM</name>
<reference evidence="4 5" key="1">
    <citation type="journal article" date="2007" name="Proc. Natl. Acad. Sci. U.S.A.">
        <title>Characterization of a marine gammaproteobacterium capable of aerobic anoxygenic photosynthesis.</title>
        <authorList>
            <person name="Fuchs B.M."/>
            <person name="Spring S."/>
            <person name="Teeling H."/>
            <person name="Quast C."/>
            <person name="Wulf J."/>
            <person name="Schattenhofer M."/>
            <person name="Yan S."/>
            <person name="Ferriera S."/>
            <person name="Johnson J."/>
            <person name="Glockner F.O."/>
            <person name="Amann R."/>
        </authorList>
    </citation>
    <scope>NUCLEOTIDE SEQUENCE [LARGE SCALE GENOMIC DNA]</scope>
    <source>
        <strain evidence="4">KT71</strain>
    </source>
</reference>
<dbReference type="HOGENOM" id="CLU_028165_1_0_6"/>